<accession>A0AA41TXQ1</accession>
<gene>
    <name evidence="3" type="ORF">LZ495_07535</name>
</gene>
<proteinExistence type="predicted"/>
<evidence type="ECO:0000313" key="4">
    <source>
        <dbReference type="Proteomes" id="UP001165378"/>
    </source>
</evidence>
<dbReference type="AlphaFoldDB" id="A0AA41TXQ1"/>
<evidence type="ECO:0000259" key="2">
    <source>
        <dbReference type="PROSITE" id="PS51462"/>
    </source>
</evidence>
<name>A0AA41TXQ1_9ACTN</name>
<dbReference type="PRINTS" id="PR00502">
    <property type="entry name" value="NUDIXFAMILY"/>
</dbReference>
<dbReference type="EMBL" id="JAKFHA010000003">
    <property type="protein sequence ID" value="MCF2527068.1"/>
    <property type="molecule type" value="Genomic_DNA"/>
</dbReference>
<protein>
    <submittedName>
        <fullName evidence="3">NUDIX hydrolase</fullName>
    </submittedName>
</protein>
<organism evidence="3 4">
    <name type="scientific">Yinghuangia soli</name>
    <dbReference type="NCBI Taxonomy" id="2908204"/>
    <lineage>
        <taxon>Bacteria</taxon>
        <taxon>Bacillati</taxon>
        <taxon>Actinomycetota</taxon>
        <taxon>Actinomycetes</taxon>
        <taxon>Kitasatosporales</taxon>
        <taxon>Streptomycetaceae</taxon>
        <taxon>Yinghuangia</taxon>
    </lineage>
</organism>
<dbReference type="GO" id="GO:0016787">
    <property type="term" value="F:hydrolase activity"/>
    <property type="evidence" value="ECO:0007669"/>
    <property type="project" value="UniProtKB-KW"/>
</dbReference>
<comment type="caution">
    <text evidence="3">The sequence shown here is derived from an EMBL/GenBank/DDBJ whole genome shotgun (WGS) entry which is preliminary data.</text>
</comment>
<evidence type="ECO:0000313" key="3">
    <source>
        <dbReference type="EMBL" id="MCF2527068.1"/>
    </source>
</evidence>
<evidence type="ECO:0000256" key="1">
    <source>
        <dbReference type="ARBA" id="ARBA00022801"/>
    </source>
</evidence>
<dbReference type="InterPro" id="IPR020476">
    <property type="entry name" value="Nudix_hydrolase"/>
</dbReference>
<dbReference type="InterPro" id="IPR000086">
    <property type="entry name" value="NUDIX_hydrolase_dom"/>
</dbReference>
<dbReference type="Proteomes" id="UP001165378">
    <property type="component" value="Unassembled WGS sequence"/>
</dbReference>
<reference evidence="3" key="1">
    <citation type="submission" date="2022-01" db="EMBL/GenBank/DDBJ databases">
        <title>Genome-Based Taxonomic Classification of the Phylum Actinobacteria.</title>
        <authorList>
            <person name="Gao Y."/>
        </authorList>
    </citation>
    <scope>NUCLEOTIDE SEQUENCE</scope>
    <source>
        <strain evidence="3">KLBMP 8922</strain>
    </source>
</reference>
<keyword evidence="4" id="KW-1185">Reference proteome</keyword>
<dbReference type="Pfam" id="PF00293">
    <property type="entry name" value="NUDIX"/>
    <property type="match status" value="1"/>
</dbReference>
<keyword evidence="1 3" id="KW-0378">Hydrolase</keyword>
<dbReference type="InterPro" id="IPR015797">
    <property type="entry name" value="NUDIX_hydrolase-like_dom_sf"/>
</dbReference>
<dbReference type="Gene3D" id="3.90.79.10">
    <property type="entry name" value="Nucleoside Triphosphate Pyrophosphohydrolase"/>
    <property type="match status" value="1"/>
</dbReference>
<dbReference type="SUPFAM" id="SSF55811">
    <property type="entry name" value="Nudix"/>
    <property type="match status" value="1"/>
</dbReference>
<sequence>MTWLPPEQYVRTLPNATMYAGLYFTDRNGHPLALRSVQGTEAWQLPGGNVEHGDDTPFSTAVRECREETGIAFAGAPRLLLTHFLPPEPAWPCAKVGFVFDGGILTGDELARITLDPTEHDEWRIQSLEA</sequence>
<dbReference type="PROSITE" id="PS51462">
    <property type="entry name" value="NUDIX"/>
    <property type="match status" value="1"/>
</dbReference>
<dbReference type="RefSeq" id="WP_235051218.1">
    <property type="nucleotide sequence ID" value="NZ_JAKFHA010000003.1"/>
</dbReference>
<feature type="domain" description="Nudix hydrolase" evidence="2">
    <location>
        <begin position="13"/>
        <end position="130"/>
    </location>
</feature>